<dbReference type="InterPro" id="IPR011989">
    <property type="entry name" value="ARM-like"/>
</dbReference>
<evidence type="ECO:0000256" key="1">
    <source>
        <dbReference type="SAM" id="MobiDB-lite"/>
    </source>
</evidence>
<proteinExistence type="predicted"/>
<dbReference type="AlphaFoldDB" id="A1K2X6"/>
<keyword evidence="4" id="KW-1185">Reference proteome</keyword>
<evidence type="ECO:0000259" key="2">
    <source>
        <dbReference type="Pfam" id="PF05484"/>
    </source>
</evidence>
<evidence type="ECO:0000313" key="4">
    <source>
        <dbReference type="Proteomes" id="UP000002588"/>
    </source>
</evidence>
<name>A1K2X6_AZOSB</name>
<gene>
    <name evidence="3" type="ordered locus">azo0564</name>
</gene>
<organism evidence="3 4">
    <name type="scientific">Azoarcus sp. (strain BH72)</name>
    <dbReference type="NCBI Taxonomy" id="418699"/>
    <lineage>
        <taxon>Bacteria</taxon>
        <taxon>Pseudomonadati</taxon>
        <taxon>Pseudomonadota</taxon>
        <taxon>Betaproteobacteria</taxon>
        <taxon>Rhodocyclales</taxon>
        <taxon>Zoogloeaceae</taxon>
        <taxon>Azoarcus</taxon>
    </lineage>
</organism>
<protein>
    <recommendedName>
        <fullName evidence="2">LRV FeS4 cluster domain-containing protein</fullName>
    </recommendedName>
</protein>
<dbReference type="InterPro" id="IPR008665">
    <property type="entry name" value="LRV_FeS"/>
</dbReference>
<accession>A1K2X6</accession>
<feature type="region of interest" description="Disordered" evidence="1">
    <location>
        <begin position="30"/>
        <end position="53"/>
    </location>
</feature>
<dbReference type="SUPFAM" id="SSF48371">
    <property type="entry name" value="ARM repeat"/>
    <property type="match status" value="1"/>
</dbReference>
<dbReference type="InterPro" id="IPR004830">
    <property type="entry name" value="LRR_variant"/>
</dbReference>
<dbReference type="HOGENOM" id="CLU_094484_0_0_4"/>
<feature type="domain" description="LRV FeS4 cluster" evidence="2">
    <location>
        <begin position="57"/>
        <end position="99"/>
    </location>
</feature>
<dbReference type="Pfam" id="PF05484">
    <property type="entry name" value="LRV_FeS"/>
    <property type="match status" value="1"/>
</dbReference>
<dbReference type="Gene3D" id="1.25.10.10">
    <property type="entry name" value="Leucine-rich Repeat Variant"/>
    <property type="match status" value="1"/>
</dbReference>
<dbReference type="STRING" id="62928.azo0564"/>
<dbReference type="KEGG" id="azo:azo0564"/>
<reference evidence="3 4" key="1">
    <citation type="journal article" date="2006" name="Nat. Biotechnol.">
        <title>Complete genome of the mutualistic, N2-fixing grass endophyte Azoarcus sp. strain BH72.</title>
        <authorList>
            <person name="Krause A."/>
            <person name="Ramakumar A."/>
            <person name="Bartels D."/>
            <person name="Battistoni F."/>
            <person name="Bekel T."/>
            <person name="Boch J."/>
            <person name="Boehm M."/>
            <person name="Friedrich F."/>
            <person name="Hurek T."/>
            <person name="Krause L."/>
            <person name="Linke B."/>
            <person name="McHardy A.C."/>
            <person name="Sarkar A."/>
            <person name="Schneiker S."/>
            <person name="Syed A.A."/>
            <person name="Thauer R."/>
            <person name="Vorhoelter F.-J."/>
            <person name="Weidner S."/>
            <person name="Puehler A."/>
            <person name="Reinhold-Hurek B."/>
            <person name="Kaiser O."/>
            <person name="Goesmann A."/>
        </authorList>
    </citation>
    <scope>NUCLEOTIDE SEQUENCE [LARGE SCALE GENOMIC DNA]</scope>
    <source>
        <strain evidence="3 4">BH72</strain>
    </source>
</reference>
<dbReference type="EMBL" id="AM406670">
    <property type="protein sequence ID" value="CAL93181.1"/>
    <property type="molecule type" value="Genomic_DNA"/>
</dbReference>
<dbReference type="Proteomes" id="UP000002588">
    <property type="component" value="Chromosome"/>
</dbReference>
<dbReference type="eggNOG" id="COG1413">
    <property type="taxonomic scope" value="Bacteria"/>
</dbReference>
<sequence>MRPPSPRGRRAGAAPLLARRLRDATSFTRRAARPAALDSHDQAPAAAAEYTPPENPCAECELREDTLARGRCGPGDACLFVYSGRQIDRFLARNPEWAEYCLDDPFWERRAIAVRYAPLEAAMRLENDEDEVVRRAVAVRAHGDVLVRMARDPDREVRITVATRMQPADLARLIRDPDYGVRIHVARRLPHGQLPQLLDDPDPAVRKEIARRLPAFALGKLAHDPDPEVRALAAERMLPDDAARMLADPEWLVRAAAVHQAPLDALQAVLDDPEPDVRQLAAERLAAGNAH</sequence>
<dbReference type="InterPro" id="IPR016024">
    <property type="entry name" value="ARM-type_fold"/>
</dbReference>
<dbReference type="Pfam" id="PF01816">
    <property type="entry name" value="LRV"/>
    <property type="match status" value="2"/>
</dbReference>
<evidence type="ECO:0000313" key="3">
    <source>
        <dbReference type="EMBL" id="CAL93181.1"/>
    </source>
</evidence>